<protein>
    <submittedName>
        <fullName evidence="3">Uncharacterized protein</fullName>
    </submittedName>
</protein>
<feature type="region of interest" description="Disordered" evidence="2">
    <location>
        <begin position="1296"/>
        <end position="1336"/>
    </location>
</feature>
<dbReference type="InterPro" id="IPR050767">
    <property type="entry name" value="Sel1_AlgK"/>
</dbReference>
<feature type="compositionally biased region" description="Basic and acidic residues" evidence="2">
    <location>
        <begin position="179"/>
        <end position="215"/>
    </location>
</feature>
<feature type="region of interest" description="Disordered" evidence="2">
    <location>
        <begin position="1246"/>
        <end position="1275"/>
    </location>
</feature>
<dbReference type="Proteomes" id="UP000703661">
    <property type="component" value="Unassembled WGS sequence"/>
</dbReference>
<dbReference type="InterPro" id="IPR011990">
    <property type="entry name" value="TPR-like_helical_dom_sf"/>
</dbReference>
<feature type="region of interest" description="Disordered" evidence="2">
    <location>
        <begin position="761"/>
        <end position="786"/>
    </location>
</feature>
<feature type="compositionally biased region" description="Pro residues" evidence="2">
    <location>
        <begin position="766"/>
        <end position="778"/>
    </location>
</feature>
<feature type="compositionally biased region" description="Basic and acidic residues" evidence="2">
    <location>
        <begin position="1296"/>
        <end position="1305"/>
    </location>
</feature>
<feature type="region of interest" description="Disordered" evidence="2">
    <location>
        <begin position="116"/>
        <end position="146"/>
    </location>
</feature>
<dbReference type="EMBL" id="JAAAID010000376">
    <property type="protein sequence ID" value="KAG0018279.1"/>
    <property type="molecule type" value="Genomic_DNA"/>
</dbReference>
<feature type="region of interest" description="Disordered" evidence="2">
    <location>
        <begin position="918"/>
        <end position="961"/>
    </location>
</feature>
<evidence type="ECO:0000313" key="4">
    <source>
        <dbReference type="Proteomes" id="UP000703661"/>
    </source>
</evidence>
<dbReference type="SUPFAM" id="SSF81901">
    <property type="entry name" value="HCP-like"/>
    <property type="match status" value="4"/>
</dbReference>
<dbReference type="PANTHER" id="PTHR11102:SF160">
    <property type="entry name" value="ERAD-ASSOCIATED E3 UBIQUITIN-PROTEIN LIGASE COMPONENT HRD3"/>
    <property type="match status" value="1"/>
</dbReference>
<gene>
    <name evidence="3" type="ORF">BGZ80_007378</name>
</gene>
<organism evidence="3 4">
    <name type="scientific">Entomortierella chlamydospora</name>
    <dbReference type="NCBI Taxonomy" id="101097"/>
    <lineage>
        <taxon>Eukaryota</taxon>
        <taxon>Fungi</taxon>
        <taxon>Fungi incertae sedis</taxon>
        <taxon>Mucoromycota</taxon>
        <taxon>Mortierellomycotina</taxon>
        <taxon>Mortierellomycetes</taxon>
        <taxon>Mortierellales</taxon>
        <taxon>Mortierellaceae</taxon>
        <taxon>Entomortierella</taxon>
    </lineage>
</organism>
<feature type="compositionally biased region" description="Low complexity" evidence="2">
    <location>
        <begin position="168"/>
        <end position="178"/>
    </location>
</feature>
<dbReference type="InterPro" id="IPR006597">
    <property type="entry name" value="Sel1-like"/>
</dbReference>
<sequence length="1392" mass="157396">MLAEDQEKPVQVIRPVYKDASGTIIPMSKTVSIKPQFDNKSDEYIILWNDVKMALVNPLYAWHEDAAIPFLMDDNSEFLQPLRISAYPGVVLDIVIEAPGIDGGIELPMISSTEASTSSSTILGDHSASSQNTGATKDSESHPALINNNPISLELRTLQDHGELLELNSSSASEPSDPNSDKNDLYNHRQPSIEEHDRDVSDERPGDRDEYGERLMNDDYKKGMAYYLGKSVVQDYAKAKEYFFRAADHGHAAVEWYQKAANQGYADAQNRLGYMYYKGYGCAERDYSKSVEWYLKASNQGNANAQNRLADMYWNGYGVPEDYSKAVEWYQKAASQGDVNAQSNLGFMYHKGYGIAQDDSKAAEWYQKAASQGDAAAQNNLGIMYQKGYGVLKDYSKATEWYQKAASQGNADAQSNLGYVYQKGYGVPKDYLKAVEWYQTAVSQGNAVGQNRLGDMYWSGHGVPQDYSEAIKWYLKAADQGDSDAQRNLGYTYQKGYGVLMDYSKAAEWYQKAAMQENVDAQNRLADMYWSGYGVSQDYSKAVEWYQMAGNGGHVEAQFALGVMYQDGFNITRDCLKAAEWYQMAADQGHLKAQLNLGFMYQNGNEVAQDYRKAIELYEMASRQGNRIACCKLGFMYENGQGVAQDYSKAVEWYQMAGRKGDKTAQYRLGYLYRSGVGVARDYLEAVKWYRKAADRGCFMRCLKAVVRLLFLIALTALLAHGLKSDSFADTARNDHLPSQPEPEPLRQTLFSNLPTVTARKDAVPSPHPHIRPQPPSYTPSSFPAHKSAVGEWEPERLRDQLMNYDSDWKAMDIYDKEQKQPVELISGSVSAVSQQGHRQVISFSAPTQQDGPEPSATTLLADRTVTAAGPSSEPLVQEAEIMCPECLDIDSWLSDLKALLDPEDEIWQHADIQRLLQPSGPNTKAPIPITTSPIPKTRTPIPKTRTPIPKTRTPISTTTAPNSITTATAEQKVTIDPAEYYRYVNDYFNPDIHEDRVVFFCGTEEPYRPADPNPYRDGSYFYARFHGQGRQVNPEDNTLVRFQIVDHRLLYPDSSIAPSLDEILNNDEEETENFWGYPDIVTKYLKPRFRPQPIQVSDWYPASKTEHWLSPTVDYLREGEEPEVLKTIWSRLYWDRHSDSVKVIFEKESFNTEEPIKTGSTNQPRKRVPIPDLWKKVIRDTVRSSCDTANGVSRLRRTTDPYDQNWYPNAQEEQRVGIFPGATGDPSNMDGYFKEFTSPRCPNRLPSDRWPDYTFEESENPGLDKELDGPDPWSLGLEESASVVPKRTSLLRSKDWKGEKKEGPQTKVCKFWRGEGPSIDSRSQPKEGQSSIREEWQRPPGGYLMLLPEWRVVTGWIVITNRETGKVIEQHLVRVEVPEIQNDGSLQGETA</sequence>
<comment type="similarity">
    <text evidence="1">Belongs to the sel-1 family.</text>
</comment>
<name>A0A9P6T1K1_9FUNG</name>
<comment type="caution">
    <text evidence="3">The sequence shown here is derived from an EMBL/GenBank/DDBJ whole genome shotgun (WGS) entry which is preliminary data.</text>
</comment>
<evidence type="ECO:0000256" key="1">
    <source>
        <dbReference type="ARBA" id="ARBA00038101"/>
    </source>
</evidence>
<feature type="compositionally biased region" description="Polar residues" evidence="2">
    <location>
        <begin position="1321"/>
        <end position="1332"/>
    </location>
</feature>
<feature type="region of interest" description="Disordered" evidence="2">
    <location>
        <begin position="168"/>
        <end position="215"/>
    </location>
</feature>
<dbReference type="Gene3D" id="1.25.40.10">
    <property type="entry name" value="Tetratricopeptide repeat domain"/>
    <property type="match status" value="3"/>
</dbReference>
<reference evidence="3" key="1">
    <citation type="journal article" date="2020" name="Fungal Divers.">
        <title>Resolving the Mortierellaceae phylogeny through synthesis of multi-gene phylogenetics and phylogenomics.</title>
        <authorList>
            <person name="Vandepol N."/>
            <person name="Liber J."/>
            <person name="Desiro A."/>
            <person name="Na H."/>
            <person name="Kennedy M."/>
            <person name="Barry K."/>
            <person name="Grigoriev I.V."/>
            <person name="Miller A.N."/>
            <person name="O'Donnell K."/>
            <person name="Stajich J.E."/>
            <person name="Bonito G."/>
        </authorList>
    </citation>
    <scope>NUCLEOTIDE SEQUENCE</scope>
    <source>
        <strain evidence="3">NRRL 2769</strain>
    </source>
</reference>
<keyword evidence="4" id="KW-1185">Reference proteome</keyword>
<evidence type="ECO:0000256" key="2">
    <source>
        <dbReference type="SAM" id="MobiDB-lite"/>
    </source>
</evidence>
<dbReference type="Pfam" id="PF08238">
    <property type="entry name" value="Sel1"/>
    <property type="match status" value="14"/>
</dbReference>
<feature type="compositionally biased region" description="Low complexity" evidence="2">
    <location>
        <begin position="924"/>
        <end position="961"/>
    </location>
</feature>
<feature type="compositionally biased region" description="Polar residues" evidence="2">
    <location>
        <begin position="127"/>
        <end position="136"/>
    </location>
</feature>
<evidence type="ECO:0000313" key="3">
    <source>
        <dbReference type="EMBL" id="KAG0018279.1"/>
    </source>
</evidence>
<dbReference type="PANTHER" id="PTHR11102">
    <property type="entry name" value="SEL-1-LIKE PROTEIN"/>
    <property type="match status" value="1"/>
</dbReference>
<dbReference type="SMART" id="SM00671">
    <property type="entry name" value="SEL1"/>
    <property type="match status" value="13"/>
</dbReference>
<proteinExistence type="inferred from homology"/>
<accession>A0A9P6T1K1</accession>